<evidence type="ECO:0008006" key="3">
    <source>
        <dbReference type="Google" id="ProtNLM"/>
    </source>
</evidence>
<protein>
    <recommendedName>
        <fullName evidence="3">Reverse transcriptase domain-containing protein</fullName>
    </recommendedName>
</protein>
<gene>
    <name evidence="1" type="ORF">Dsin_001579</name>
</gene>
<evidence type="ECO:0000313" key="2">
    <source>
        <dbReference type="Proteomes" id="UP001281410"/>
    </source>
</evidence>
<dbReference type="PANTHER" id="PTHR46890:SF48">
    <property type="entry name" value="RNA-DIRECTED DNA POLYMERASE"/>
    <property type="match status" value="1"/>
</dbReference>
<sequence>MDLVISWYFDNIFYTSNPTNEGIGTVLEGIVTKVSPQTSFFLDTKFSGEEVRKAVLEMSLMKAPGRDGYQNFWDRIGPSVVEACLGVVNHGDLVESINSTIITLIPKIHTPESSFQFRPISLCNVLYKIIAKTIVSRFRKALDGVISET</sequence>
<dbReference type="Proteomes" id="UP001281410">
    <property type="component" value="Unassembled WGS sequence"/>
</dbReference>
<dbReference type="AlphaFoldDB" id="A0AAE0B528"/>
<dbReference type="InterPro" id="IPR052343">
    <property type="entry name" value="Retrotransposon-Effector_Assoc"/>
</dbReference>
<proteinExistence type="predicted"/>
<dbReference type="EMBL" id="JANJYJ010000001">
    <property type="protein sequence ID" value="KAK3229698.1"/>
    <property type="molecule type" value="Genomic_DNA"/>
</dbReference>
<evidence type="ECO:0000313" key="1">
    <source>
        <dbReference type="EMBL" id="KAK3229698.1"/>
    </source>
</evidence>
<reference evidence="1" key="1">
    <citation type="journal article" date="2023" name="Plant J.">
        <title>Genome sequences and population genomics provide insights into the demographic history, inbreeding, and mutation load of two 'living fossil' tree species of Dipteronia.</title>
        <authorList>
            <person name="Feng Y."/>
            <person name="Comes H.P."/>
            <person name="Chen J."/>
            <person name="Zhu S."/>
            <person name="Lu R."/>
            <person name="Zhang X."/>
            <person name="Li P."/>
            <person name="Qiu J."/>
            <person name="Olsen K.M."/>
            <person name="Qiu Y."/>
        </authorList>
    </citation>
    <scope>NUCLEOTIDE SEQUENCE</scope>
    <source>
        <strain evidence="1">NBL</strain>
    </source>
</reference>
<accession>A0AAE0B528</accession>
<organism evidence="1 2">
    <name type="scientific">Dipteronia sinensis</name>
    <dbReference type="NCBI Taxonomy" id="43782"/>
    <lineage>
        <taxon>Eukaryota</taxon>
        <taxon>Viridiplantae</taxon>
        <taxon>Streptophyta</taxon>
        <taxon>Embryophyta</taxon>
        <taxon>Tracheophyta</taxon>
        <taxon>Spermatophyta</taxon>
        <taxon>Magnoliopsida</taxon>
        <taxon>eudicotyledons</taxon>
        <taxon>Gunneridae</taxon>
        <taxon>Pentapetalae</taxon>
        <taxon>rosids</taxon>
        <taxon>malvids</taxon>
        <taxon>Sapindales</taxon>
        <taxon>Sapindaceae</taxon>
        <taxon>Hippocastanoideae</taxon>
        <taxon>Acereae</taxon>
        <taxon>Dipteronia</taxon>
    </lineage>
</organism>
<dbReference type="PANTHER" id="PTHR46890">
    <property type="entry name" value="NON-LTR RETROLELEMENT REVERSE TRANSCRIPTASE-LIKE PROTEIN-RELATED"/>
    <property type="match status" value="1"/>
</dbReference>
<name>A0AAE0B528_9ROSI</name>
<comment type="caution">
    <text evidence="1">The sequence shown here is derived from an EMBL/GenBank/DDBJ whole genome shotgun (WGS) entry which is preliminary data.</text>
</comment>
<keyword evidence="2" id="KW-1185">Reference proteome</keyword>